<evidence type="ECO:0000313" key="2">
    <source>
        <dbReference type="EMBL" id="MBE5036533.1"/>
    </source>
</evidence>
<comment type="similarity">
    <text evidence="1">Belongs to the asp23 family.</text>
</comment>
<dbReference type="InterPro" id="IPR005531">
    <property type="entry name" value="Asp23"/>
</dbReference>
<dbReference type="Proteomes" id="UP000768567">
    <property type="component" value="Unassembled WGS sequence"/>
</dbReference>
<sequence>MDVRNTAGGSLQISLEVVAKIARLAALEVDDVAEVSSGSNQSVRGLLSKTNLQKDVDVEMKDGVAVVTIHVIPVYGSKVMRVCEKVQENVKQTIQNMTGITVSRVNVVAAGLAESAGPVEE</sequence>
<dbReference type="PANTHER" id="PTHR34297">
    <property type="entry name" value="HYPOTHETICAL CYTOSOLIC PROTEIN-RELATED"/>
    <property type="match status" value="1"/>
</dbReference>
<gene>
    <name evidence="2" type="ORF">INF35_01820</name>
</gene>
<protein>
    <submittedName>
        <fullName evidence="2">Asp23/Gls24 family envelope stress response protein</fullName>
    </submittedName>
</protein>
<dbReference type="EMBL" id="JADCKC010000001">
    <property type="protein sequence ID" value="MBE5036533.1"/>
    <property type="molecule type" value="Genomic_DNA"/>
</dbReference>
<proteinExistence type="inferred from homology"/>
<comment type="caution">
    <text evidence="2">The sequence shown here is derived from an EMBL/GenBank/DDBJ whole genome shotgun (WGS) entry which is preliminary data.</text>
</comment>
<evidence type="ECO:0000313" key="3">
    <source>
        <dbReference type="Proteomes" id="UP000768567"/>
    </source>
</evidence>
<keyword evidence="3" id="KW-1185">Reference proteome</keyword>
<dbReference type="RefSeq" id="WP_193499839.1">
    <property type="nucleotide sequence ID" value="NZ_JADCKC010000001.1"/>
</dbReference>
<dbReference type="Pfam" id="PF03780">
    <property type="entry name" value="Asp23"/>
    <property type="match status" value="1"/>
</dbReference>
<evidence type="ECO:0000256" key="1">
    <source>
        <dbReference type="ARBA" id="ARBA00005721"/>
    </source>
</evidence>
<reference evidence="2 3" key="1">
    <citation type="submission" date="2020-10" db="EMBL/GenBank/DDBJ databases">
        <title>ChiBAC.</title>
        <authorList>
            <person name="Zenner C."/>
            <person name="Hitch T.C.A."/>
            <person name="Clavel T."/>
        </authorList>
    </citation>
    <scope>NUCLEOTIDE SEQUENCE [LARGE SCALE GENOMIC DNA]</scope>
    <source>
        <strain evidence="2 3">DSM 109015</strain>
    </source>
</reference>
<organism evidence="2 3">
    <name type="scientific">Gemmiger gallinarum</name>
    <dbReference type="NCBI Taxonomy" id="2779354"/>
    <lineage>
        <taxon>Bacteria</taxon>
        <taxon>Bacillati</taxon>
        <taxon>Bacillota</taxon>
        <taxon>Clostridia</taxon>
        <taxon>Eubacteriales</taxon>
        <taxon>Gemmiger</taxon>
    </lineage>
</organism>
<name>A0ABR9R072_9FIRM</name>
<accession>A0ABR9R072</accession>